<dbReference type="RefSeq" id="XP_016765939.1">
    <property type="nucleotide sequence ID" value="XM_016901052.1"/>
</dbReference>
<name>N1QNJ7_SPHMS</name>
<dbReference type="OrthoDB" id="10261467at2759"/>
<gene>
    <name evidence="1" type="ORF">SEPMUDRAFT_113797</name>
</gene>
<evidence type="ECO:0000313" key="2">
    <source>
        <dbReference type="Proteomes" id="UP000016931"/>
    </source>
</evidence>
<dbReference type="Proteomes" id="UP000016931">
    <property type="component" value="Unassembled WGS sequence"/>
</dbReference>
<dbReference type="HOGENOM" id="CLU_2293459_0_0_1"/>
<dbReference type="GeneID" id="27898189"/>
<dbReference type="AlphaFoldDB" id="N1QNJ7"/>
<protein>
    <submittedName>
        <fullName evidence="1">Uncharacterized protein</fullName>
    </submittedName>
</protein>
<evidence type="ECO:0000313" key="1">
    <source>
        <dbReference type="EMBL" id="EMF17818.1"/>
    </source>
</evidence>
<sequence>MPSDPVLALSFISPVTVKMTGCGREAEKLWRVQRAILQTLPMSYMLSRLYHTPGTSRTGYMPQHIWGSRTTASSSEQTRDRVVIERASSVIMWSPWLIKVY</sequence>
<proteinExistence type="predicted"/>
<keyword evidence="2" id="KW-1185">Reference proteome</keyword>
<dbReference type="EMBL" id="KB456260">
    <property type="protein sequence ID" value="EMF17818.1"/>
    <property type="molecule type" value="Genomic_DNA"/>
</dbReference>
<accession>N1QNJ7</accession>
<organism evidence="1 2">
    <name type="scientific">Sphaerulina musiva (strain SO2202)</name>
    <name type="common">Poplar stem canker fungus</name>
    <name type="synonym">Septoria musiva</name>
    <dbReference type="NCBI Taxonomy" id="692275"/>
    <lineage>
        <taxon>Eukaryota</taxon>
        <taxon>Fungi</taxon>
        <taxon>Dikarya</taxon>
        <taxon>Ascomycota</taxon>
        <taxon>Pezizomycotina</taxon>
        <taxon>Dothideomycetes</taxon>
        <taxon>Dothideomycetidae</taxon>
        <taxon>Mycosphaerellales</taxon>
        <taxon>Mycosphaerellaceae</taxon>
        <taxon>Sphaerulina</taxon>
    </lineage>
</organism>
<reference evidence="1 2" key="1">
    <citation type="journal article" date="2012" name="PLoS Pathog.">
        <title>Diverse lifestyles and strategies of plant pathogenesis encoded in the genomes of eighteen Dothideomycetes fungi.</title>
        <authorList>
            <person name="Ohm R.A."/>
            <person name="Feau N."/>
            <person name="Henrissat B."/>
            <person name="Schoch C.L."/>
            <person name="Horwitz B.A."/>
            <person name="Barry K.W."/>
            <person name="Condon B.J."/>
            <person name="Copeland A.C."/>
            <person name="Dhillon B."/>
            <person name="Glaser F."/>
            <person name="Hesse C.N."/>
            <person name="Kosti I."/>
            <person name="LaButti K."/>
            <person name="Lindquist E.A."/>
            <person name="Lucas S."/>
            <person name="Salamov A.A."/>
            <person name="Bradshaw R.E."/>
            <person name="Ciuffetti L."/>
            <person name="Hamelin R.C."/>
            <person name="Kema G.H.J."/>
            <person name="Lawrence C."/>
            <person name="Scott J.A."/>
            <person name="Spatafora J.W."/>
            <person name="Turgeon B.G."/>
            <person name="de Wit P.J.G.M."/>
            <person name="Zhong S."/>
            <person name="Goodwin S.B."/>
            <person name="Grigoriev I.V."/>
        </authorList>
    </citation>
    <scope>NUCLEOTIDE SEQUENCE [LARGE SCALE GENOMIC DNA]</scope>
    <source>
        <strain evidence="1 2">SO2202</strain>
    </source>
</reference>